<dbReference type="HOGENOM" id="CLU_2885853_0_0_1"/>
<dbReference type="Proteomes" id="UP000030701">
    <property type="component" value="Unassembled WGS sequence"/>
</dbReference>
<dbReference type="EMBL" id="KK035598">
    <property type="protein sequence ID" value="EXM12394.1"/>
    <property type="molecule type" value="Genomic_DNA"/>
</dbReference>
<reference evidence="2" key="2">
    <citation type="submission" date="2014-03" db="EMBL/GenBank/DDBJ databases">
        <title>The Genome Annotation of Fusarium oxysporum Cotton.</title>
        <authorList>
            <consortium name="The Broad Institute Genomics Platform"/>
            <person name="Ma L.-J."/>
            <person name="Corby-Kistler H."/>
            <person name="Broz K."/>
            <person name="Gale L.R."/>
            <person name="Jonkers W."/>
            <person name="O'Donnell K."/>
            <person name="Ploetz R."/>
            <person name="Steinberg C."/>
            <person name="Schwartz D.C."/>
            <person name="VanEtten H."/>
            <person name="Zhou S."/>
            <person name="Young S.K."/>
            <person name="Zeng Q."/>
            <person name="Gargeya S."/>
            <person name="Fitzgerald M."/>
            <person name="Abouelleil A."/>
            <person name="Alvarado L."/>
            <person name="Chapman S.B."/>
            <person name="Gainer-Dewar J."/>
            <person name="Goldberg J."/>
            <person name="Griggs A."/>
            <person name="Gujja S."/>
            <person name="Hansen M."/>
            <person name="Howarth C."/>
            <person name="Imamovic A."/>
            <person name="Ireland A."/>
            <person name="Larimer J."/>
            <person name="McCowan C."/>
            <person name="Murphy C."/>
            <person name="Pearson M."/>
            <person name="Poon T.W."/>
            <person name="Priest M."/>
            <person name="Roberts A."/>
            <person name="Saif S."/>
            <person name="Shea T."/>
            <person name="Sykes S."/>
            <person name="Wortman J."/>
            <person name="Nusbaum C."/>
            <person name="Birren B."/>
        </authorList>
    </citation>
    <scope>NUCLEOTIDE SEQUENCE</scope>
    <source>
        <strain evidence="2">25433</strain>
    </source>
</reference>
<gene>
    <name evidence="2" type="ORF">FOTG_19106</name>
</gene>
<feature type="region of interest" description="Disordered" evidence="1">
    <location>
        <begin position="1"/>
        <end position="44"/>
    </location>
</feature>
<dbReference type="AlphaFoldDB" id="X0KFN4"/>
<feature type="compositionally biased region" description="Polar residues" evidence="1">
    <location>
        <begin position="1"/>
        <end position="32"/>
    </location>
</feature>
<reference evidence="2" key="1">
    <citation type="submission" date="2011-11" db="EMBL/GenBank/DDBJ databases">
        <title>The Genome Sequence of Fusarium oxysporum Cotton.</title>
        <authorList>
            <consortium name="The Broad Institute Genome Sequencing Platform"/>
            <person name="Ma L.-J."/>
            <person name="Gale L.R."/>
            <person name="Schwartz D.C."/>
            <person name="Zhou S."/>
            <person name="Corby-Kistler H."/>
            <person name="Young S.K."/>
            <person name="Zeng Q."/>
            <person name="Gargeya S."/>
            <person name="Fitzgerald M."/>
            <person name="Haas B."/>
            <person name="Abouelleil A."/>
            <person name="Alvarado L."/>
            <person name="Arachchi H.M."/>
            <person name="Berlin A."/>
            <person name="Brown A."/>
            <person name="Chapman S.B."/>
            <person name="Chen Z."/>
            <person name="Dunbar C."/>
            <person name="Freedman E."/>
            <person name="Gearin G."/>
            <person name="Goldberg J."/>
            <person name="Griggs A."/>
            <person name="Gujja S."/>
            <person name="Heiman D."/>
            <person name="Howarth C."/>
            <person name="Larson L."/>
            <person name="Lui A."/>
            <person name="MacDonald P.J.P."/>
            <person name="Montmayeur A."/>
            <person name="Murphy C."/>
            <person name="Neiman D."/>
            <person name="Pearson M."/>
            <person name="Priest M."/>
            <person name="Roberts A."/>
            <person name="Saif S."/>
            <person name="Shea T."/>
            <person name="Shenoy N."/>
            <person name="Sisk P."/>
            <person name="Stolte C."/>
            <person name="Sykes S."/>
            <person name="Wortman J."/>
            <person name="Nusbaum C."/>
            <person name="Birren B."/>
        </authorList>
    </citation>
    <scope>NUCLEOTIDE SEQUENCE [LARGE SCALE GENOMIC DNA]</scope>
    <source>
        <strain evidence="2">25433</strain>
    </source>
</reference>
<proteinExistence type="predicted"/>
<sequence>MTYTECKMTSTTPKRYSTYQELPRSRQVSETGSRLRMPRPASTRLVGRSILARDYGSSKCRLS</sequence>
<name>X0KFN4_FUSOX</name>
<organism evidence="2">
    <name type="scientific">Fusarium oxysporum f. sp. vasinfectum 25433</name>
    <dbReference type="NCBI Taxonomy" id="1089449"/>
    <lineage>
        <taxon>Eukaryota</taxon>
        <taxon>Fungi</taxon>
        <taxon>Dikarya</taxon>
        <taxon>Ascomycota</taxon>
        <taxon>Pezizomycotina</taxon>
        <taxon>Sordariomycetes</taxon>
        <taxon>Hypocreomycetidae</taxon>
        <taxon>Hypocreales</taxon>
        <taxon>Nectriaceae</taxon>
        <taxon>Fusarium</taxon>
        <taxon>Fusarium oxysporum species complex</taxon>
    </lineage>
</organism>
<evidence type="ECO:0000313" key="2">
    <source>
        <dbReference type="EMBL" id="EXM12394.1"/>
    </source>
</evidence>
<evidence type="ECO:0000256" key="1">
    <source>
        <dbReference type="SAM" id="MobiDB-lite"/>
    </source>
</evidence>
<accession>X0KFN4</accession>
<protein>
    <submittedName>
        <fullName evidence="2">Uncharacterized protein</fullName>
    </submittedName>
</protein>